<proteinExistence type="predicted"/>
<accession>A0ABS5XWJ7</accession>
<comment type="caution">
    <text evidence="1">The sequence shown here is derived from an EMBL/GenBank/DDBJ whole genome shotgun (WGS) entry which is preliminary data.</text>
</comment>
<reference evidence="1 2" key="1">
    <citation type="submission" date="2021-03" db="EMBL/GenBank/DDBJ databases">
        <title>Microbacterium pauli sp. nov., isolated from microfiltered milk.</title>
        <authorList>
            <person name="Bellassi P."/>
            <person name="Fontana A."/>
            <person name="Callegari M.L."/>
            <person name="Lorenzo M."/>
            <person name="Cappa F."/>
        </authorList>
    </citation>
    <scope>NUCLEOTIDE SEQUENCE [LARGE SCALE GENOMIC DNA]</scope>
    <source>
        <strain evidence="1 2">DSM 18909</strain>
    </source>
</reference>
<evidence type="ECO:0000313" key="1">
    <source>
        <dbReference type="EMBL" id="MBT8798321.1"/>
    </source>
</evidence>
<gene>
    <name evidence="1" type="ORF">J0P97_09570</name>
</gene>
<organism evidence="1 2">
    <name type="scientific">Microbacterium flavum</name>
    <dbReference type="NCBI Taxonomy" id="415216"/>
    <lineage>
        <taxon>Bacteria</taxon>
        <taxon>Bacillati</taxon>
        <taxon>Actinomycetota</taxon>
        <taxon>Actinomycetes</taxon>
        <taxon>Micrococcales</taxon>
        <taxon>Microbacteriaceae</taxon>
        <taxon>Microbacterium</taxon>
    </lineage>
</organism>
<protein>
    <submittedName>
        <fullName evidence="1">Uncharacterized protein</fullName>
    </submittedName>
</protein>
<dbReference type="EMBL" id="JAFLHG010000008">
    <property type="protein sequence ID" value="MBT8798321.1"/>
    <property type="molecule type" value="Genomic_DNA"/>
</dbReference>
<evidence type="ECO:0000313" key="2">
    <source>
        <dbReference type="Proteomes" id="UP000740605"/>
    </source>
</evidence>
<name>A0ABS5XWJ7_9MICO</name>
<keyword evidence="2" id="KW-1185">Reference proteome</keyword>
<sequence>MMTEPVDLFVGQTIALLPILSDPDPDPDRRYQLQLLFPRAVGQAVTPPRRSPRPRVYSVIWDGRGEGVLTAGGKDIDVTLLPLDVDTPPEATAFLVVALSGRALRVKGIAEGRSAR</sequence>
<dbReference type="Proteomes" id="UP000740605">
    <property type="component" value="Unassembled WGS sequence"/>
</dbReference>